<feature type="compositionally biased region" description="Polar residues" evidence="2">
    <location>
        <begin position="11"/>
        <end position="23"/>
    </location>
</feature>
<dbReference type="InterPro" id="IPR050766">
    <property type="entry name" value="Bact_Lucif_Oxidored"/>
</dbReference>
<keyword evidence="5" id="KW-1185">Reference proteome</keyword>
<name>A0ABP9HZT7_9ACTN</name>
<dbReference type="PANTHER" id="PTHR30137:SF6">
    <property type="entry name" value="LUCIFERASE-LIKE MONOOXYGENASE"/>
    <property type="match status" value="1"/>
</dbReference>
<organism evidence="4 5">
    <name type="scientific">Yinghuangia aomiensis</name>
    <dbReference type="NCBI Taxonomy" id="676205"/>
    <lineage>
        <taxon>Bacteria</taxon>
        <taxon>Bacillati</taxon>
        <taxon>Actinomycetota</taxon>
        <taxon>Actinomycetes</taxon>
        <taxon>Kitasatosporales</taxon>
        <taxon>Streptomycetaceae</taxon>
        <taxon>Yinghuangia</taxon>
    </lineage>
</organism>
<reference evidence="5" key="1">
    <citation type="journal article" date="2019" name="Int. J. Syst. Evol. Microbiol.">
        <title>The Global Catalogue of Microorganisms (GCM) 10K type strain sequencing project: providing services to taxonomists for standard genome sequencing and annotation.</title>
        <authorList>
            <consortium name="The Broad Institute Genomics Platform"/>
            <consortium name="The Broad Institute Genome Sequencing Center for Infectious Disease"/>
            <person name="Wu L."/>
            <person name="Ma J."/>
        </authorList>
    </citation>
    <scope>NUCLEOTIDE SEQUENCE [LARGE SCALE GENOMIC DNA]</scope>
    <source>
        <strain evidence="5">JCM 17986</strain>
    </source>
</reference>
<sequence>MCMLPFDVPSDVSNPQSAPQSAAESVRLSPTVYATEPAAPAEQGEPEKPDIPLSVLDVAPVGTGYTATQALRTTAELARRAERWGYHRFWVAEHHNMPGIASTSPPVLLAHLAAHTTTLRLGSGGVMLPNHAPLVVAEQFGTLQALAPGRIDIGLGRAPGTDQATMRALRRSAQQSGPDDFPQQLGELLGFLSGSFQEGHPYGHINAVPGPANGIAGGGEWDASRPPVWLLGSSGYSAQLAGILGLPFAFAHHFSAANTIPALRLYREHFQPSEDLKEPYAMIAAGVIAADTEEEARRLALAQALAMMRLRGGRPGLLPSPEEAENHPWTPAEREFVRAYQGDHVIGDPATVRRGLFELAARTEVDELMVICNVHGDEARLRSYEIVAREWGLPGAV</sequence>
<proteinExistence type="predicted"/>
<dbReference type="Pfam" id="PF00296">
    <property type="entry name" value="Bac_luciferase"/>
    <property type="match status" value="1"/>
</dbReference>
<comment type="caution">
    <text evidence="4">The sequence shown here is derived from an EMBL/GenBank/DDBJ whole genome shotgun (WGS) entry which is preliminary data.</text>
</comment>
<dbReference type="InterPro" id="IPR011251">
    <property type="entry name" value="Luciferase-like_dom"/>
</dbReference>
<evidence type="ECO:0000256" key="1">
    <source>
        <dbReference type="ARBA" id="ARBA00007789"/>
    </source>
</evidence>
<evidence type="ECO:0000313" key="5">
    <source>
        <dbReference type="Proteomes" id="UP001500466"/>
    </source>
</evidence>
<dbReference type="EMBL" id="BAABHS010000025">
    <property type="protein sequence ID" value="GAA4982829.1"/>
    <property type="molecule type" value="Genomic_DNA"/>
</dbReference>
<accession>A0ABP9HZT7</accession>
<dbReference type="InterPro" id="IPR019949">
    <property type="entry name" value="CmoO-like"/>
</dbReference>
<feature type="compositionally biased region" description="Low complexity" evidence="2">
    <location>
        <begin position="34"/>
        <end position="43"/>
    </location>
</feature>
<dbReference type="NCBIfam" id="TIGR03558">
    <property type="entry name" value="oxido_grp_1"/>
    <property type="match status" value="1"/>
</dbReference>
<dbReference type="InterPro" id="IPR036661">
    <property type="entry name" value="Luciferase-like_sf"/>
</dbReference>
<evidence type="ECO:0000313" key="4">
    <source>
        <dbReference type="EMBL" id="GAA4982829.1"/>
    </source>
</evidence>
<dbReference type="Proteomes" id="UP001500466">
    <property type="component" value="Unassembled WGS sequence"/>
</dbReference>
<dbReference type="Gene3D" id="3.20.20.30">
    <property type="entry name" value="Luciferase-like domain"/>
    <property type="match status" value="1"/>
</dbReference>
<feature type="domain" description="Luciferase-like" evidence="3">
    <location>
        <begin position="55"/>
        <end position="358"/>
    </location>
</feature>
<feature type="region of interest" description="Disordered" evidence="2">
    <location>
        <begin position="1"/>
        <end position="52"/>
    </location>
</feature>
<dbReference type="CDD" id="cd00347">
    <property type="entry name" value="Flavin_utilizing_monoxygenases"/>
    <property type="match status" value="1"/>
</dbReference>
<gene>
    <name evidence="4" type="ORF">GCM10023205_60510</name>
</gene>
<evidence type="ECO:0000259" key="3">
    <source>
        <dbReference type="Pfam" id="PF00296"/>
    </source>
</evidence>
<evidence type="ECO:0000256" key="2">
    <source>
        <dbReference type="SAM" id="MobiDB-lite"/>
    </source>
</evidence>
<dbReference type="SUPFAM" id="SSF51679">
    <property type="entry name" value="Bacterial luciferase-like"/>
    <property type="match status" value="1"/>
</dbReference>
<protein>
    <submittedName>
        <fullName evidence="4">LLM class flavin-dependent oxidoreductase</fullName>
    </submittedName>
</protein>
<comment type="similarity">
    <text evidence="1">To bacterial alkanal monooxygenase alpha and beta chains.</text>
</comment>
<dbReference type="PANTHER" id="PTHR30137">
    <property type="entry name" value="LUCIFERASE-LIKE MONOOXYGENASE"/>
    <property type="match status" value="1"/>
</dbReference>